<evidence type="ECO:0000313" key="1">
    <source>
        <dbReference type="EMBL" id="GGD37458.1"/>
    </source>
</evidence>
<organism evidence="1 2">
    <name type="scientific">Sinisalibacter lacisalsi</name>
    <dbReference type="NCBI Taxonomy" id="1526570"/>
    <lineage>
        <taxon>Bacteria</taxon>
        <taxon>Pseudomonadati</taxon>
        <taxon>Pseudomonadota</taxon>
        <taxon>Alphaproteobacteria</taxon>
        <taxon>Rhodobacterales</taxon>
        <taxon>Roseobacteraceae</taxon>
        <taxon>Sinisalibacter</taxon>
    </lineage>
</organism>
<reference evidence="2" key="1">
    <citation type="journal article" date="2019" name="Int. J. Syst. Evol. Microbiol.">
        <title>The Global Catalogue of Microorganisms (GCM) 10K type strain sequencing project: providing services to taxonomists for standard genome sequencing and annotation.</title>
        <authorList>
            <consortium name="The Broad Institute Genomics Platform"/>
            <consortium name="The Broad Institute Genome Sequencing Center for Infectious Disease"/>
            <person name="Wu L."/>
            <person name="Ma J."/>
        </authorList>
    </citation>
    <scope>NUCLEOTIDE SEQUENCE [LARGE SCALE GENOMIC DNA]</scope>
    <source>
        <strain evidence="2">CGMCC 1.12922</strain>
    </source>
</reference>
<comment type="caution">
    <text evidence="1">The sequence shown here is derived from an EMBL/GenBank/DDBJ whole genome shotgun (WGS) entry which is preliminary data.</text>
</comment>
<dbReference type="EMBL" id="BMGI01000003">
    <property type="protein sequence ID" value="GGD37458.1"/>
    <property type="molecule type" value="Genomic_DNA"/>
</dbReference>
<keyword evidence="2" id="KW-1185">Reference proteome</keyword>
<dbReference type="Proteomes" id="UP000617355">
    <property type="component" value="Unassembled WGS sequence"/>
</dbReference>
<gene>
    <name evidence="1" type="ORF">GCM10011358_21540</name>
</gene>
<dbReference type="RefSeq" id="WP_188527657.1">
    <property type="nucleotide sequence ID" value="NZ_BMGI01000003.1"/>
</dbReference>
<proteinExistence type="predicted"/>
<evidence type="ECO:0000313" key="2">
    <source>
        <dbReference type="Proteomes" id="UP000617355"/>
    </source>
</evidence>
<name>A0ABQ1QPH3_9RHOB</name>
<sequence>MHTNVIAFDRARKSADRTTAAIKSVRNNVVSLAEWKTRARARRTASGVFFTTGVLVTCGNVA</sequence>
<protein>
    <submittedName>
        <fullName evidence="1">Uncharacterized protein</fullName>
    </submittedName>
</protein>
<accession>A0ABQ1QPH3</accession>